<accession>A0A1W1D3W9</accession>
<evidence type="ECO:0000313" key="1">
    <source>
        <dbReference type="EMBL" id="SFV75313.1"/>
    </source>
</evidence>
<dbReference type="AlphaFoldDB" id="A0A1W1D3W9"/>
<name>A0A1W1D3W9_9ZZZZ</name>
<sequence length="71" mass="8493">MQLQLNINNYKASIFLELLEVFKKDNIVEDYKIIDKYNDYEHEIISDLKQLNKSINEDGIKTNKFIEINNL</sequence>
<gene>
    <name evidence="1" type="ORF">MNB_SM-3-333</name>
</gene>
<reference evidence="1" key="1">
    <citation type="submission" date="2016-10" db="EMBL/GenBank/DDBJ databases">
        <authorList>
            <person name="de Groot N.N."/>
        </authorList>
    </citation>
    <scope>NUCLEOTIDE SEQUENCE</scope>
</reference>
<protein>
    <submittedName>
        <fullName evidence="1">Uncharacterized protein</fullName>
    </submittedName>
</protein>
<organism evidence="1">
    <name type="scientific">hydrothermal vent metagenome</name>
    <dbReference type="NCBI Taxonomy" id="652676"/>
    <lineage>
        <taxon>unclassified sequences</taxon>
        <taxon>metagenomes</taxon>
        <taxon>ecological metagenomes</taxon>
    </lineage>
</organism>
<proteinExistence type="predicted"/>
<dbReference type="EMBL" id="FPHP01000028">
    <property type="protein sequence ID" value="SFV75313.1"/>
    <property type="molecule type" value="Genomic_DNA"/>
</dbReference>